<dbReference type="EMBL" id="JAVDWW010000005">
    <property type="protein sequence ID" value="MDR7169719.1"/>
    <property type="molecule type" value="Genomic_DNA"/>
</dbReference>
<gene>
    <name evidence="2" type="ORF">J2W56_003463</name>
</gene>
<organism evidence="2 3">
    <name type="scientific">Nocardia kruczakiae</name>
    <dbReference type="NCBI Taxonomy" id="261477"/>
    <lineage>
        <taxon>Bacteria</taxon>
        <taxon>Bacillati</taxon>
        <taxon>Actinomycetota</taxon>
        <taxon>Actinomycetes</taxon>
        <taxon>Mycobacteriales</taxon>
        <taxon>Nocardiaceae</taxon>
        <taxon>Nocardia</taxon>
    </lineage>
</organism>
<dbReference type="Gene3D" id="3.40.710.10">
    <property type="entry name" value="DD-peptidase/beta-lactamase superfamily"/>
    <property type="match status" value="1"/>
</dbReference>
<dbReference type="InterPro" id="IPR012338">
    <property type="entry name" value="Beta-lactam/transpept-like"/>
</dbReference>
<reference evidence="2 3" key="1">
    <citation type="submission" date="2023-07" db="EMBL/GenBank/DDBJ databases">
        <title>Sorghum-associated microbial communities from plants grown in Nebraska, USA.</title>
        <authorList>
            <person name="Schachtman D."/>
        </authorList>
    </citation>
    <scope>NUCLEOTIDE SEQUENCE [LARGE SCALE GENOMIC DNA]</scope>
    <source>
        <strain evidence="2 3">4272</strain>
    </source>
</reference>
<comment type="caution">
    <text evidence="2">The sequence shown here is derived from an EMBL/GenBank/DDBJ whole genome shotgun (WGS) entry which is preliminary data.</text>
</comment>
<keyword evidence="1" id="KW-0732">Signal</keyword>
<evidence type="ECO:0008006" key="4">
    <source>
        <dbReference type="Google" id="ProtNLM"/>
    </source>
</evidence>
<evidence type="ECO:0000313" key="2">
    <source>
        <dbReference type="EMBL" id="MDR7169719.1"/>
    </source>
</evidence>
<feature type="signal peptide" evidence="1">
    <location>
        <begin position="1"/>
        <end position="21"/>
    </location>
</feature>
<dbReference type="SUPFAM" id="SSF56601">
    <property type="entry name" value="beta-lactamase/transpeptidase-like"/>
    <property type="match status" value="1"/>
</dbReference>
<name>A0ABU1XGT6_9NOCA</name>
<accession>A0ABU1XGT6</accession>
<sequence length="227" mass="23665">MRTTLVAPLLALLIAGGAATASPARGASEPIPMNPRTSFAMVSLIPGTETGTGNSSERRPALSIIKLYLVDYVLRHGDGSRSDRQAAQRAIQLSDSDAASELDTKYPHAIDAAAAEFGSADTRRGSFWGDSYTSARDVAEFLVAKQRTDPASLLLWWMATASPIAADGTAQNWGTAHVPATVGTKWGWSDDGSYVASASFGPGFAIAAFTHGDANDEDADLAAFTGG</sequence>
<protein>
    <recommendedName>
        <fullName evidence="4">Beta-lactamase family protein</fullName>
    </recommendedName>
</protein>
<evidence type="ECO:0000313" key="3">
    <source>
        <dbReference type="Proteomes" id="UP001251217"/>
    </source>
</evidence>
<dbReference type="Proteomes" id="UP001251217">
    <property type="component" value="Unassembled WGS sequence"/>
</dbReference>
<dbReference type="RefSeq" id="WP_245660290.1">
    <property type="nucleotide sequence ID" value="NZ_JAVDWW010000005.1"/>
</dbReference>
<proteinExistence type="predicted"/>
<keyword evidence="3" id="KW-1185">Reference proteome</keyword>
<feature type="chain" id="PRO_5046785425" description="Beta-lactamase family protein" evidence="1">
    <location>
        <begin position="22"/>
        <end position="227"/>
    </location>
</feature>
<evidence type="ECO:0000256" key="1">
    <source>
        <dbReference type="SAM" id="SignalP"/>
    </source>
</evidence>